<proteinExistence type="predicted"/>
<dbReference type="AlphaFoldDB" id="A0AA85K3J8"/>
<keyword evidence="1" id="KW-1015">Disulfide bond</keyword>
<dbReference type="Gene3D" id="1.10.225.10">
    <property type="entry name" value="Saposin-like"/>
    <property type="match status" value="1"/>
</dbReference>
<dbReference type="PROSITE" id="PS50015">
    <property type="entry name" value="SAP_B"/>
    <property type="match status" value="1"/>
</dbReference>
<keyword evidence="2" id="KW-0732">Signal</keyword>
<sequence>MLFALFVVLLLTIVESISSFNHIKVTENNHFDNSGNSKSTLSDLCQICQTAVNYILSALVEYFQVHKIDDYIETFCKIAGSSNVSCSALLAEYVSNAAELINSTNPITPCRALDMC</sequence>
<reference evidence="5" key="2">
    <citation type="submission" date="2023-11" db="UniProtKB">
        <authorList>
            <consortium name="WormBaseParasite"/>
        </authorList>
    </citation>
    <scope>IDENTIFICATION</scope>
</reference>
<protein>
    <recommendedName>
        <fullName evidence="3">Saposin B-type domain-containing protein</fullName>
    </recommendedName>
</protein>
<reference evidence="4" key="1">
    <citation type="submission" date="2022-06" db="EMBL/GenBank/DDBJ databases">
        <authorList>
            <person name="Berger JAMES D."/>
            <person name="Berger JAMES D."/>
        </authorList>
    </citation>
    <scope>NUCLEOTIDE SEQUENCE [LARGE SCALE GENOMIC DNA]</scope>
</reference>
<evidence type="ECO:0000259" key="3">
    <source>
        <dbReference type="PROSITE" id="PS50015"/>
    </source>
</evidence>
<dbReference type="InterPro" id="IPR011001">
    <property type="entry name" value="Saposin-like"/>
</dbReference>
<dbReference type="Proteomes" id="UP000050795">
    <property type="component" value="Unassembled WGS sequence"/>
</dbReference>
<evidence type="ECO:0000256" key="2">
    <source>
        <dbReference type="SAM" id="SignalP"/>
    </source>
</evidence>
<dbReference type="WBParaSite" id="TREG1_75380.1">
    <property type="protein sequence ID" value="TREG1_75380.1"/>
    <property type="gene ID" value="TREG1_75380"/>
</dbReference>
<evidence type="ECO:0000313" key="4">
    <source>
        <dbReference type="Proteomes" id="UP000050795"/>
    </source>
</evidence>
<feature type="chain" id="PRO_5041646931" description="Saposin B-type domain-containing protein" evidence="2">
    <location>
        <begin position="20"/>
        <end position="116"/>
    </location>
</feature>
<dbReference type="InterPro" id="IPR008139">
    <property type="entry name" value="SaposinB_dom"/>
</dbReference>
<organism evidence="4 5">
    <name type="scientific">Trichobilharzia regenti</name>
    <name type="common">Nasal bird schistosome</name>
    <dbReference type="NCBI Taxonomy" id="157069"/>
    <lineage>
        <taxon>Eukaryota</taxon>
        <taxon>Metazoa</taxon>
        <taxon>Spiralia</taxon>
        <taxon>Lophotrochozoa</taxon>
        <taxon>Platyhelminthes</taxon>
        <taxon>Trematoda</taxon>
        <taxon>Digenea</taxon>
        <taxon>Strigeidida</taxon>
        <taxon>Schistosomatoidea</taxon>
        <taxon>Schistosomatidae</taxon>
        <taxon>Trichobilharzia</taxon>
    </lineage>
</organism>
<dbReference type="SMART" id="SM00741">
    <property type="entry name" value="SapB"/>
    <property type="match status" value="1"/>
</dbReference>
<feature type="signal peptide" evidence="2">
    <location>
        <begin position="1"/>
        <end position="19"/>
    </location>
</feature>
<name>A0AA85K3J8_TRIRE</name>
<feature type="domain" description="Saposin B-type" evidence="3">
    <location>
        <begin position="41"/>
        <end position="116"/>
    </location>
</feature>
<accession>A0AA85K3J8</accession>
<dbReference type="SUPFAM" id="SSF47862">
    <property type="entry name" value="Saposin"/>
    <property type="match status" value="1"/>
</dbReference>
<evidence type="ECO:0000256" key="1">
    <source>
        <dbReference type="ARBA" id="ARBA00023157"/>
    </source>
</evidence>
<keyword evidence="4" id="KW-1185">Reference proteome</keyword>
<evidence type="ECO:0000313" key="5">
    <source>
        <dbReference type="WBParaSite" id="TREG1_75380.1"/>
    </source>
</evidence>